<dbReference type="CDD" id="cd11644">
    <property type="entry name" value="Precorrin-6Y-MT"/>
    <property type="match status" value="1"/>
</dbReference>
<proteinExistence type="predicted"/>
<evidence type="ECO:0000256" key="5">
    <source>
        <dbReference type="ARBA" id="ARBA00022691"/>
    </source>
</evidence>
<dbReference type="SUPFAM" id="SSF53335">
    <property type="entry name" value="S-adenosyl-L-methionine-dependent methyltransferases"/>
    <property type="match status" value="1"/>
</dbReference>
<feature type="domain" description="Tetrapyrrole methylase" evidence="6">
    <location>
        <begin position="5"/>
        <end position="184"/>
    </location>
</feature>
<dbReference type="NCBIfam" id="TIGR02469">
    <property type="entry name" value="CbiT"/>
    <property type="match status" value="1"/>
</dbReference>
<dbReference type="SUPFAM" id="SSF53790">
    <property type="entry name" value="Tetrapyrrole methylase"/>
    <property type="match status" value="1"/>
</dbReference>
<dbReference type="PIRSF" id="PIRSF036428">
    <property type="entry name" value="CobL"/>
    <property type="match status" value="1"/>
</dbReference>
<evidence type="ECO:0000256" key="3">
    <source>
        <dbReference type="ARBA" id="ARBA00022603"/>
    </source>
</evidence>
<dbReference type="PANTHER" id="PTHR43182">
    <property type="entry name" value="COBALT-PRECORRIN-6B C(15)-METHYLTRANSFERASE (DECARBOXYLATING)"/>
    <property type="match status" value="1"/>
</dbReference>
<dbReference type="CDD" id="cd02440">
    <property type="entry name" value="AdoMet_MTases"/>
    <property type="match status" value="1"/>
</dbReference>
<dbReference type="UniPathway" id="UPA00148"/>
<dbReference type="Pfam" id="PF01135">
    <property type="entry name" value="PCMT"/>
    <property type="match status" value="1"/>
</dbReference>
<comment type="pathway">
    <text evidence="1">Cofactor biosynthesis; adenosylcobalamin biosynthesis.</text>
</comment>
<gene>
    <name evidence="7" type="ORF">BSU04_33970</name>
</gene>
<keyword evidence="2" id="KW-0169">Cobalamin biosynthesis</keyword>
<dbReference type="Gene3D" id="3.40.1010.10">
    <property type="entry name" value="Cobalt-precorrin-4 Transmethylase, Domain 1"/>
    <property type="match status" value="1"/>
</dbReference>
<evidence type="ECO:0000256" key="2">
    <source>
        <dbReference type="ARBA" id="ARBA00022573"/>
    </source>
</evidence>
<dbReference type="InterPro" id="IPR014008">
    <property type="entry name" value="Cbl_synth_MTase_CbiT"/>
</dbReference>
<keyword evidence="4 7" id="KW-0808">Transferase</keyword>
<dbReference type="InterPro" id="IPR000878">
    <property type="entry name" value="4pyrrol_Mease"/>
</dbReference>
<dbReference type="InterPro" id="IPR014777">
    <property type="entry name" value="4pyrrole_Mease_sub1"/>
</dbReference>
<accession>A0A226WST0</accession>
<reference evidence="8" key="1">
    <citation type="submission" date="2017-01" db="EMBL/GenBank/DDBJ databases">
        <title>Genome Analysis of Deinococcus marmoris KOPRI26562.</title>
        <authorList>
            <person name="Kim J.H."/>
            <person name="Oh H.-M."/>
        </authorList>
    </citation>
    <scope>NUCLEOTIDE SEQUENCE [LARGE SCALE GENOMIC DNA]</scope>
    <source>
        <strain evidence="8">PAMC 26633</strain>
    </source>
</reference>
<dbReference type="InterPro" id="IPR029063">
    <property type="entry name" value="SAM-dependent_MTases_sf"/>
</dbReference>
<dbReference type="GO" id="GO:0032259">
    <property type="term" value="P:methylation"/>
    <property type="evidence" value="ECO:0007669"/>
    <property type="project" value="UniProtKB-KW"/>
</dbReference>
<dbReference type="Proteomes" id="UP000214720">
    <property type="component" value="Unassembled WGS sequence"/>
</dbReference>
<protein>
    <submittedName>
        <fullName evidence="7">Cobalt-precorrin-6y C5-methyltransferase</fullName>
    </submittedName>
</protein>
<dbReference type="NCBIfam" id="TIGR02467">
    <property type="entry name" value="CbiE"/>
    <property type="match status" value="1"/>
</dbReference>
<dbReference type="EMBL" id="MTHB01000234">
    <property type="protein sequence ID" value="OXC73879.1"/>
    <property type="molecule type" value="Genomic_DNA"/>
</dbReference>
<dbReference type="PANTHER" id="PTHR43182:SF1">
    <property type="entry name" value="COBALT-PRECORRIN-7 C(5)-METHYLTRANSFERASE"/>
    <property type="match status" value="1"/>
</dbReference>
<dbReference type="InterPro" id="IPR012818">
    <property type="entry name" value="CbiE"/>
</dbReference>
<comment type="caution">
    <text evidence="7">The sequence shown here is derived from an EMBL/GenBank/DDBJ whole genome shotgun (WGS) entry which is preliminary data.</text>
</comment>
<dbReference type="RefSeq" id="WP_089164369.1">
    <property type="nucleotide sequence ID" value="NZ_MTHB01000234.1"/>
</dbReference>
<dbReference type="GO" id="GO:0008276">
    <property type="term" value="F:protein methyltransferase activity"/>
    <property type="evidence" value="ECO:0007669"/>
    <property type="project" value="InterPro"/>
</dbReference>
<dbReference type="Pfam" id="PF00590">
    <property type="entry name" value="TP_methylase"/>
    <property type="match status" value="1"/>
</dbReference>
<dbReference type="AlphaFoldDB" id="A0A226WST0"/>
<dbReference type="OrthoDB" id="9787825at2"/>
<sequence>MSPWLTVVGIGEDGWRGLSRHARQALLAADTIFGGARHLAFLPPRIGGERRAWPTPFTIAPVLDHRHEGGRVCVLASGDPMMFGVGTTFARELAPEEFCVVPAPSSLSLAAARLHWSLQDVAVASLVGRPVAALETQLHPGARLLVLSSDAASPGMVAALLTKRGFGASRLSVFEHLGGELEQRIDSVASAWTASEVAALNLVAIECIAENHARRLPLTPGLPDDAYQHDGQLTKRDVRAITLSRLAPEPGELLWDVGAGCGSIGIEWMRTHPSCRAIAIEANGQRQRLIEHNRDALGVPALQLVEGDAPGALAGLPAPDAIFIGGGVSTPDMLETCWTHLKKGGRMIVNAVTIQSEATLVAWRALHGGEMTRIGVAHAQPLGAFDTWRQALPVTLLHAVKP</sequence>
<dbReference type="Gene3D" id="3.40.50.150">
    <property type="entry name" value="Vaccinia Virus protein VP39"/>
    <property type="match status" value="1"/>
</dbReference>
<keyword evidence="3 7" id="KW-0489">Methyltransferase</keyword>
<dbReference type="InterPro" id="IPR035996">
    <property type="entry name" value="4pyrrol_Methylase_sf"/>
</dbReference>
<dbReference type="InterPro" id="IPR006365">
    <property type="entry name" value="Cbl_synth_CobL"/>
</dbReference>
<dbReference type="GO" id="GO:0009236">
    <property type="term" value="P:cobalamin biosynthetic process"/>
    <property type="evidence" value="ECO:0007669"/>
    <property type="project" value="UniProtKB-UniPathway"/>
</dbReference>
<evidence type="ECO:0000313" key="8">
    <source>
        <dbReference type="Proteomes" id="UP000214720"/>
    </source>
</evidence>
<evidence type="ECO:0000256" key="1">
    <source>
        <dbReference type="ARBA" id="ARBA00004953"/>
    </source>
</evidence>
<evidence type="ECO:0000259" key="6">
    <source>
        <dbReference type="Pfam" id="PF00590"/>
    </source>
</evidence>
<organism evidence="7 8">
    <name type="scientific">Caballeronia sordidicola</name>
    <name type="common">Burkholderia sordidicola</name>
    <dbReference type="NCBI Taxonomy" id="196367"/>
    <lineage>
        <taxon>Bacteria</taxon>
        <taxon>Pseudomonadati</taxon>
        <taxon>Pseudomonadota</taxon>
        <taxon>Betaproteobacteria</taxon>
        <taxon>Burkholderiales</taxon>
        <taxon>Burkholderiaceae</taxon>
        <taxon>Caballeronia</taxon>
    </lineage>
</organism>
<keyword evidence="5" id="KW-0949">S-adenosyl-L-methionine</keyword>
<evidence type="ECO:0000256" key="4">
    <source>
        <dbReference type="ARBA" id="ARBA00022679"/>
    </source>
</evidence>
<name>A0A226WST0_CABSO</name>
<dbReference type="InterPro" id="IPR050714">
    <property type="entry name" value="Cobalamin_biosynth_MTase"/>
</dbReference>
<evidence type="ECO:0000313" key="7">
    <source>
        <dbReference type="EMBL" id="OXC73879.1"/>
    </source>
</evidence>